<feature type="transmembrane region" description="Helical" evidence="8">
    <location>
        <begin position="620"/>
        <end position="640"/>
    </location>
</feature>
<feature type="compositionally biased region" description="Basic and acidic residues" evidence="7">
    <location>
        <begin position="1522"/>
        <end position="1535"/>
    </location>
</feature>
<feature type="compositionally biased region" description="Basic and acidic residues" evidence="7">
    <location>
        <begin position="1151"/>
        <end position="1167"/>
    </location>
</feature>
<organism evidence="9 10">
    <name type="scientific">Daphnia magna</name>
    <dbReference type="NCBI Taxonomy" id="35525"/>
    <lineage>
        <taxon>Eukaryota</taxon>
        <taxon>Metazoa</taxon>
        <taxon>Ecdysozoa</taxon>
        <taxon>Arthropoda</taxon>
        <taxon>Crustacea</taxon>
        <taxon>Branchiopoda</taxon>
        <taxon>Diplostraca</taxon>
        <taxon>Cladocera</taxon>
        <taxon>Anomopoda</taxon>
        <taxon>Daphniidae</taxon>
        <taxon>Daphnia</taxon>
    </lineage>
</organism>
<keyword evidence="8" id="KW-0472">Membrane</keyword>
<dbReference type="InterPro" id="IPR022896">
    <property type="entry name" value="TrioseP_Isoase_bac/euk"/>
</dbReference>
<evidence type="ECO:0000256" key="1">
    <source>
        <dbReference type="ARBA" id="ARBA00004921"/>
    </source>
</evidence>
<proteinExistence type="inferred from homology"/>
<evidence type="ECO:0000313" key="10">
    <source>
        <dbReference type="Proteomes" id="UP001234178"/>
    </source>
</evidence>
<feature type="region of interest" description="Disordered" evidence="7">
    <location>
        <begin position="885"/>
        <end position="905"/>
    </location>
</feature>
<evidence type="ECO:0000256" key="2">
    <source>
        <dbReference type="ARBA" id="ARBA00007422"/>
    </source>
</evidence>
<gene>
    <name evidence="9" type="ORF">OUZ56_033144</name>
</gene>
<dbReference type="Gene3D" id="3.20.20.70">
    <property type="entry name" value="Aldolase class I"/>
    <property type="match status" value="1"/>
</dbReference>
<evidence type="ECO:0008006" key="11">
    <source>
        <dbReference type="Google" id="ProtNLM"/>
    </source>
</evidence>
<comment type="pathway">
    <text evidence="1">Carbohydrate degradation.</text>
</comment>
<evidence type="ECO:0000256" key="6">
    <source>
        <dbReference type="ARBA" id="ARBA00024331"/>
    </source>
</evidence>
<comment type="caution">
    <text evidence="9">The sequence shown here is derived from an EMBL/GenBank/DDBJ whole genome shotgun (WGS) entry which is preliminary data.</text>
</comment>
<evidence type="ECO:0000256" key="5">
    <source>
        <dbReference type="ARBA" id="ARBA00023235"/>
    </source>
</evidence>
<dbReference type="InterPro" id="IPR000652">
    <property type="entry name" value="Triosephosphate_isomerase"/>
</dbReference>
<evidence type="ECO:0000256" key="4">
    <source>
        <dbReference type="ARBA" id="ARBA00022490"/>
    </source>
</evidence>
<dbReference type="InterPro" id="IPR020861">
    <property type="entry name" value="Triosephosphate_isomerase_AS"/>
</dbReference>
<keyword evidence="10" id="KW-1185">Reference proteome</keyword>
<keyword evidence="4" id="KW-0963">Cytoplasm</keyword>
<feature type="transmembrane region" description="Helical" evidence="8">
    <location>
        <begin position="652"/>
        <end position="672"/>
    </location>
</feature>
<dbReference type="PANTHER" id="PTHR21139:SF42">
    <property type="entry name" value="TRIOSEPHOSPHATE ISOMERASE"/>
    <property type="match status" value="1"/>
</dbReference>
<feature type="compositionally biased region" description="Basic residues" evidence="7">
    <location>
        <begin position="1487"/>
        <end position="1497"/>
    </location>
</feature>
<feature type="compositionally biased region" description="Basic residues" evidence="7">
    <location>
        <begin position="280"/>
        <end position="295"/>
    </location>
</feature>
<keyword evidence="8" id="KW-1133">Transmembrane helix</keyword>
<dbReference type="PROSITE" id="PS51440">
    <property type="entry name" value="TIM_2"/>
    <property type="match status" value="1"/>
</dbReference>
<feature type="region of interest" description="Disordered" evidence="7">
    <location>
        <begin position="405"/>
        <end position="444"/>
    </location>
</feature>
<reference evidence="9 10" key="1">
    <citation type="journal article" date="2023" name="Nucleic Acids Res.">
        <title>The hologenome of Daphnia magna reveals possible DNA methylation and microbiome-mediated evolution of the host genome.</title>
        <authorList>
            <person name="Chaturvedi A."/>
            <person name="Li X."/>
            <person name="Dhandapani V."/>
            <person name="Marshall H."/>
            <person name="Kissane S."/>
            <person name="Cuenca-Cambronero M."/>
            <person name="Asole G."/>
            <person name="Calvet F."/>
            <person name="Ruiz-Romero M."/>
            <person name="Marangio P."/>
            <person name="Guigo R."/>
            <person name="Rago D."/>
            <person name="Mirbahai L."/>
            <person name="Eastwood N."/>
            <person name="Colbourne J.K."/>
            <person name="Zhou J."/>
            <person name="Mallon E."/>
            <person name="Orsini L."/>
        </authorList>
    </citation>
    <scope>NUCLEOTIDE SEQUENCE [LARGE SCALE GENOMIC DNA]</scope>
    <source>
        <strain evidence="9">LRV0_1</strain>
    </source>
</reference>
<dbReference type="EMBL" id="JAOYFB010000044">
    <property type="protein sequence ID" value="KAK4045520.1"/>
    <property type="molecule type" value="Genomic_DNA"/>
</dbReference>
<feature type="compositionally biased region" description="Basic and acidic residues" evidence="7">
    <location>
        <begin position="327"/>
        <end position="353"/>
    </location>
</feature>
<comment type="pathway">
    <text evidence="6">Carbohydrate biosynthesis.</text>
</comment>
<feature type="transmembrane region" description="Helical" evidence="8">
    <location>
        <begin position="678"/>
        <end position="696"/>
    </location>
</feature>
<evidence type="ECO:0000313" key="9">
    <source>
        <dbReference type="EMBL" id="KAK4045520.1"/>
    </source>
</evidence>
<feature type="region of interest" description="Disordered" evidence="7">
    <location>
        <begin position="267"/>
        <end position="353"/>
    </location>
</feature>
<dbReference type="CDD" id="cd00311">
    <property type="entry name" value="TIM"/>
    <property type="match status" value="1"/>
</dbReference>
<comment type="subunit">
    <text evidence="3">Homodimer.</text>
</comment>
<accession>A0ABR0BAA7</accession>
<feature type="region of interest" description="Disordered" evidence="7">
    <location>
        <begin position="1406"/>
        <end position="1432"/>
    </location>
</feature>
<keyword evidence="5" id="KW-0413">Isomerase</keyword>
<dbReference type="InterPro" id="IPR013785">
    <property type="entry name" value="Aldolase_TIM"/>
</dbReference>
<dbReference type="NCBIfam" id="TIGR00419">
    <property type="entry name" value="tim"/>
    <property type="match status" value="1"/>
</dbReference>
<evidence type="ECO:0000256" key="7">
    <source>
        <dbReference type="SAM" id="MobiDB-lite"/>
    </source>
</evidence>
<feature type="region of interest" description="Disordered" evidence="7">
    <location>
        <begin position="1457"/>
        <end position="1535"/>
    </location>
</feature>
<evidence type="ECO:0000256" key="8">
    <source>
        <dbReference type="SAM" id="Phobius"/>
    </source>
</evidence>
<dbReference type="HAMAP" id="MF_00147_B">
    <property type="entry name" value="TIM_B"/>
    <property type="match status" value="1"/>
</dbReference>
<dbReference type="Pfam" id="PF00121">
    <property type="entry name" value="TIM"/>
    <property type="match status" value="1"/>
</dbReference>
<keyword evidence="8" id="KW-0812">Transmembrane</keyword>
<protein>
    <recommendedName>
        <fullName evidence="11">Triosephosphate isomerase</fullName>
    </recommendedName>
</protein>
<dbReference type="InterPro" id="IPR035990">
    <property type="entry name" value="TIM_sf"/>
</dbReference>
<feature type="region of interest" description="Disordered" evidence="7">
    <location>
        <begin position="1145"/>
        <end position="1167"/>
    </location>
</feature>
<name>A0ABR0BAA7_9CRUS</name>
<feature type="compositionally biased region" description="Basic residues" evidence="7">
    <location>
        <begin position="413"/>
        <end position="424"/>
    </location>
</feature>
<feature type="transmembrane region" description="Helical" evidence="8">
    <location>
        <begin position="586"/>
        <end position="608"/>
    </location>
</feature>
<dbReference type="Proteomes" id="UP001234178">
    <property type="component" value="Unassembled WGS sequence"/>
</dbReference>
<dbReference type="SUPFAM" id="SSF51351">
    <property type="entry name" value="Triosephosphate isomerase (TIM)"/>
    <property type="match status" value="1"/>
</dbReference>
<feature type="compositionally biased region" description="Basic residues" evidence="7">
    <location>
        <begin position="302"/>
        <end position="326"/>
    </location>
</feature>
<dbReference type="PROSITE" id="PS00171">
    <property type="entry name" value="TIM_1"/>
    <property type="match status" value="1"/>
</dbReference>
<feature type="compositionally biased region" description="Basic and acidic residues" evidence="7">
    <location>
        <begin position="1340"/>
        <end position="1350"/>
    </location>
</feature>
<dbReference type="PANTHER" id="PTHR21139">
    <property type="entry name" value="TRIOSEPHOSPHATE ISOMERASE"/>
    <property type="match status" value="1"/>
</dbReference>
<feature type="compositionally biased region" description="Basic and acidic residues" evidence="7">
    <location>
        <begin position="885"/>
        <end position="895"/>
    </location>
</feature>
<evidence type="ECO:0000256" key="3">
    <source>
        <dbReference type="ARBA" id="ARBA00011738"/>
    </source>
</evidence>
<comment type="similarity">
    <text evidence="2">Belongs to the triosephosphate isomerase family.</text>
</comment>
<sequence length="1535" mass="165246">MNAGGGEGMALLADCIQFARLFPAVELAVFPPFVLLASCSAELHESSSAGVHVSLGGQNMHNAPKGAFTGEISAEMLTECGCGHVLLGHSERRQFFGETNGSVAAKTESAFANGLVPVICVGELFEEREAGRTLAVIDEQFDAVKPVLVANPGKPFVLAYEPVWAIGTGKTAGPTEAQEVHAHLRSRLSEISADAAAKTRILYGGSVKPDNAKALFSCEDIDGALVGGASLTRARSVLSPTPPTKCSARVESRDRLTVSLPLLGSLKPLNFPDESARNPLLHHPRPRGRPPRPRRPASAGQRGRRRCHRRRNRDPGLRRPRRRERAHARDLDFRKHFPRDERFARQHPPLERQELPVEAGGEDFRRRLRAHHDRAAVRRRTAGRSVGHELAPLPVLAAWRGSCRRGPLARPRASSRRRPQRALSRRAAPDWRRAPAAGGPERGDAAPLATPWVAWVAAAPVPEALVVGAVAAAALATTSARRSWAAAALLLAATLSRYEAWPCALLWPLLTLTHRTPGDAASTPRFSKAALGYAFLPLLGPVAWLVANRLNHGDALHFFARVSGFRQRIGASELPFFEKLATYPRALIAVAPETLLASTLAGAGLAFSRNSEETHLFARRWWRALALAGGLFAFLVYGILKDGAPTHHPERPLLPVVPILLFFVGDAVALALRAAPVRGRASTVALAAFLGVYVAARTGREWRMFPGKTAAERRDDAIAAGASHRGEHGLLVRPCAYEHFAFLAAHGAPELVEIQEHPPGATLPVGPGCPQRPRAGSRGRKEAARPVRGEFVVGIDAHERVARRVRTAEVRPALGVEHAALAEREEIDAGPANVVGVRAEATVVADPAVRTGCARRAFNVRAAGAPERLEPNHCVFAGGNDRRMLGGGTNRERNRTNGGNAAGRLGGIQLEAPASGHAGDEQIFIKICESSEVDRRALSNLPGNRIAAGVLKGRAERSDLVGLELGDGGSVSGRAVRVHKDIGASVDGAGVGVGGRVRIGRCIGVRRRVGVGGAVGRTVGAAVGPGVAAAVRVRLFSPLQRGCGLLDELSLKQFCDQRTKVGAKPPLLHVKLPVDAGGELVRRLAGDQGVEEPCAERIEGKILTAVEIQQHHVLFEAAGEDVGRELEAEIGGVGHGEGEGAFKLGASPRGIKGESRPLSKHGGECIGSVDRRDGRRLLGLNKREKNERFHGNLGNDFRRKKRLFFRINESAAASVLFPWPLFPKERWRVRRERPQPRGGKFRCGATAQARQTGPATGVVAPVPASRRPYSAPERDRPAARGGGPLRAIRRQGCHRGHGRCDAPRALRGGNSRANGSLFATALCIHLEEMLDEARVVNEPKRRPARGDRGGVPHRVPVGAPGIRVDNAAGDERAGHIGKGLKPWGIEGMRLPEGDLKAVLRAPLRDHRRDATAENPPPKSPVEGAVLEEHRRQRNQKLNKFCVKERIDTNRAPLRLKLRAQISKPIPGGEIGEPRQARGGGAWEGPSRRLKGRHRRTVPTRFGARPGNPRLFATEPRPRAQASRKERAQEGTKNKV</sequence>
<feature type="region of interest" description="Disordered" evidence="7">
    <location>
        <begin position="759"/>
        <end position="783"/>
    </location>
</feature>
<feature type="region of interest" description="Disordered" evidence="7">
    <location>
        <begin position="1340"/>
        <end position="1365"/>
    </location>
</feature>
<feature type="region of interest" description="Disordered" evidence="7">
    <location>
        <begin position="1231"/>
        <end position="1289"/>
    </location>
</feature>